<dbReference type="Proteomes" id="UP001054902">
    <property type="component" value="Unassembled WGS sequence"/>
</dbReference>
<dbReference type="AlphaFoldDB" id="A0AAD3CJF0"/>
<evidence type="ECO:0000256" key="1">
    <source>
        <dbReference type="SAM" id="Coils"/>
    </source>
</evidence>
<accession>A0AAD3CJF0</accession>
<organism evidence="2 3">
    <name type="scientific">Chaetoceros tenuissimus</name>
    <dbReference type="NCBI Taxonomy" id="426638"/>
    <lineage>
        <taxon>Eukaryota</taxon>
        <taxon>Sar</taxon>
        <taxon>Stramenopiles</taxon>
        <taxon>Ochrophyta</taxon>
        <taxon>Bacillariophyta</taxon>
        <taxon>Coscinodiscophyceae</taxon>
        <taxon>Chaetocerotophycidae</taxon>
        <taxon>Chaetocerotales</taxon>
        <taxon>Chaetocerotaceae</taxon>
        <taxon>Chaetoceros</taxon>
    </lineage>
</organism>
<reference evidence="2 3" key="1">
    <citation type="journal article" date="2021" name="Sci. Rep.">
        <title>The genome of the diatom Chaetoceros tenuissimus carries an ancient integrated fragment of an extant virus.</title>
        <authorList>
            <person name="Hongo Y."/>
            <person name="Kimura K."/>
            <person name="Takaki Y."/>
            <person name="Yoshida Y."/>
            <person name="Baba S."/>
            <person name="Kobayashi G."/>
            <person name="Nagasaki K."/>
            <person name="Hano T."/>
            <person name="Tomaru Y."/>
        </authorList>
    </citation>
    <scope>NUCLEOTIDE SEQUENCE [LARGE SCALE GENOMIC DNA]</scope>
    <source>
        <strain evidence="2 3">NIES-3715</strain>
    </source>
</reference>
<sequence>MLKKPTKDTLKLLLDVGKKDLLLSRDIDGATPFHIALEFADNHRPRVLRVFVEAGDMELFITKDNQGRTPISLVKGLESREKYKSQEWKDFFVHFYKKAYKELLLEMDEISEFEFPNERDIASLQNEVLKLLNKNLNKNTKLDAEAIVLLETKVKKLESEKSNQIKNIKKLEDKKNSDAKVIESLKTEIKAMVAEKENDKDNHKNAIEAVHTENIKAKETIKALQAKQDSHTNFITSLQADKKSDAKVIEALQVENEKAKESLQSLQAEKKSHANLIHALKTEKEKIDIEKDDIRKELDTSIISEYEKDKIIESLKSENSNLREDITNMQFNLELEQEEIQDHHASKMKGLKRKIEKLVSTSKEEANDAKAKRSRFFFWQLLSRPRI</sequence>
<dbReference type="EMBL" id="BLLK01000022">
    <property type="protein sequence ID" value="GFH46779.1"/>
    <property type="molecule type" value="Genomic_DNA"/>
</dbReference>
<comment type="caution">
    <text evidence="2">The sequence shown here is derived from an EMBL/GenBank/DDBJ whole genome shotgun (WGS) entry which is preliminary data.</text>
</comment>
<protein>
    <submittedName>
        <fullName evidence="2">Uncharacterized protein</fullName>
    </submittedName>
</protein>
<evidence type="ECO:0000313" key="2">
    <source>
        <dbReference type="EMBL" id="GFH46779.1"/>
    </source>
</evidence>
<keyword evidence="1" id="KW-0175">Coiled coil</keyword>
<feature type="coiled-coil region" evidence="1">
    <location>
        <begin position="147"/>
        <end position="372"/>
    </location>
</feature>
<keyword evidence="3" id="KW-1185">Reference proteome</keyword>
<proteinExistence type="predicted"/>
<evidence type="ECO:0000313" key="3">
    <source>
        <dbReference type="Proteomes" id="UP001054902"/>
    </source>
</evidence>
<name>A0AAD3CJF0_9STRA</name>
<gene>
    <name evidence="2" type="ORF">CTEN210_03253</name>
</gene>